<reference evidence="2 3" key="1">
    <citation type="submission" date="2024-02" db="EMBL/GenBank/DDBJ databases">
        <authorList>
            <person name="Chen Y."/>
            <person name="Shah S."/>
            <person name="Dougan E. K."/>
            <person name="Thang M."/>
            <person name="Chan C."/>
        </authorList>
    </citation>
    <scope>NUCLEOTIDE SEQUENCE [LARGE SCALE GENOMIC DNA]</scope>
</reference>
<feature type="compositionally biased region" description="Polar residues" evidence="1">
    <location>
        <begin position="76"/>
        <end position="86"/>
    </location>
</feature>
<comment type="caution">
    <text evidence="2">The sequence shown here is derived from an EMBL/GenBank/DDBJ whole genome shotgun (WGS) entry which is preliminary data.</text>
</comment>
<evidence type="ECO:0000256" key="1">
    <source>
        <dbReference type="SAM" id="MobiDB-lite"/>
    </source>
</evidence>
<feature type="compositionally biased region" description="Basic and acidic residues" evidence="1">
    <location>
        <begin position="1"/>
        <end position="31"/>
    </location>
</feature>
<gene>
    <name evidence="2" type="ORF">CCMP2556_LOCUS18387</name>
</gene>
<organism evidence="2 3">
    <name type="scientific">Durusdinium trenchii</name>
    <dbReference type="NCBI Taxonomy" id="1381693"/>
    <lineage>
        <taxon>Eukaryota</taxon>
        <taxon>Sar</taxon>
        <taxon>Alveolata</taxon>
        <taxon>Dinophyceae</taxon>
        <taxon>Suessiales</taxon>
        <taxon>Symbiodiniaceae</taxon>
        <taxon>Durusdinium</taxon>
    </lineage>
</organism>
<evidence type="ECO:0000313" key="3">
    <source>
        <dbReference type="Proteomes" id="UP001642484"/>
    </source>
</evidence>
<accession>A0ABP0KZN6</accession>
<dbReference type="Proteomes" id="UP001642484">
    <property type="component" value="Unassembled WGS sequence"/>
</dbReference>
<feature type="compositionally biased region" description="Polar residues" evidence="1">
    <location>
        <begin position="53"/>
        <end position="67"/>
    </location>
</feature>
<proteinExistence type="predicted"/>
<feature type="compositionally biased region" description="Pro residues" evidence="1">
    <location>
        <begin position="105"/>
        <end position="116"/>
    </location>
</feature>
<keyword evidence="3" id="KW-1185">Reference proteome</keyword>
<sequence>MNPQNERELQDKIRELEQKNQRQQRQIEEQKVQMMQMQVQAVQAAQDPRFPPGQNSFGGSSSSTRPNETWKVAQEAMSQALQSSHPASYIGDGGGWVPGGEPPKNAQPPAIPPGDTEPPGRCVETCRCGQVVSRAWEVEKPWLKDEVTCGFTDGCDLPGLWPSWLPFIALKAAPTQQALAAEVASRVPLPAHLRMRAP</sequence>
<evidence type="ECO:0000313" key="2">
    <source>
        <dbReference type="EMBL" id="CAK9031728.1"/>
    </source>
</evidence>
<feature type="compositionally biased region" description="Low complexity" evidence="1">
    <location>
        <begin position="32"/>
        <end position="46"/>
    </location>
</feature>
<dbReference type="EMBL" id="CAXAMN010010435">
    <property type="protein sequence ID" value="CAK9031728.1"/>
    <property type="molecule type" value="Genomic_DNA"/>
</dbReference>
<feature type="region of interest" description="Disordered" evidence="1">
    <location>
        <begin position="1"/>
        <end position="118"/>
    </location>
</feature>
<name>A0ABP0KZN6_9DINO</name>
<protein>
    <submittedName>
        <fullName evidence="2">Uncharacterized protein</fullName>
    </submittedName>
</protein>